<dbReference type="SUPFAM" id="SSF100934">
    <property type="entry name" value="Heat shock protein 70kD (HSP70), C-terminal subdomain"/>
    <property type="match status" value="1"/>
</dbReference>
<reference evidence="4 5" key="1">
    <citation type="journal article" date="2017" name="Gigascience">
        <title>Draft genome of the honey bee ectoparasitic mite, Tropilaelaps mercedesae, is shaped by the parasitic life history.</title>
        <authorList>
            <person name="Dong X."/>
            <person name="Armstrong S.D."/>
            <person name="Xia D."/>
            <person name="Makepeace B.L."/>
            <person name="Darby A.C."/>
            <person name="Kadowaki T."/>
        </authorList>
    </citation>
    <scope>NUCLEOTIDE SEQUENCE [LARGE SCALE GENOMIC DNA]</scope>
    <source>
        <strain evidence="4">Wuxi-XJTLU</strain>
    </source>
</reference>
<dbReference type="STRING" id="418985.A0A1V9X9P0"/>
<dbReference type="GO" id="GO:0140662">
    <property type="term" value="F:ATP-dependent protein folding chaperone"/>
    <property type="evidence" value="ECO:0007669"/>
    <property type="project" value="InterPro"/>
</dbReference>
<name>A0A1V9X9P0_9ACAR</name>
<protein>
    <submittedName>
        <fullName evidence="4">Major heat shock 70 kDa protein Ab-like</fullName>
    </submittedName>
</protein>
<comment type="similarity">
    <text evidence="1">Belongs to the heat shock protein 70 family.</text>
</comment>
<keyword evidence="3" id="KW-0067">ATP-binding</keyword>
<dbReference type="InterPro" id="IPR013126">
    <property type="entry name" value="Hsp_70_fam"/>
</dbReference>
<dbReference type="PANTHER" id="PTHR45639:SF34">
    <property type="entry name" value="CHAPERONE PROTEIN DNAK"/>
    <property type="match status" value="1"/>
</dbReference>
<organism evidence="4 5">
    <name type="scientific">Tropilaelaps mercedesae</name>
    <dbReference type="NCBI Taxonomy" id="418985"/>
    <lineage>
        <taxon>Eukaryota</taxon>
        <taxon>Metazoa</taxon>
        <taxon>Ecdysozoa</taxon>
        <taxon>Arthropoda</taxon>
        <taxon>Chelicerata</taxon>
        <taxon>Arachnida</taxon>
        <taxon>Acari</taxon>
        <taxon>Parasitiformes</taxon>
        <taxon>Mesostigmata</taxon>
        <taxon>Gamasina</taxon>
        <taxon>Dermanyssoidea</taxon>
        <taxon>Laelapidae</taxon>
        <taxon>Tropilaelaps</taxon>
    </lineage>
</organism>
<sequence>RLSKEEIDRMLKEAEQFREEDNKIRWRMETRHKLETYVYAARDALSECGTKLTPEEKAQAVHRIQELIEWLEKNPNAEKNELDEKFIDLEKICKPLMIKLHSQCGIDTTISDKTR</sequence>
<dbReference type="Pfam" id="PF00012">
    <property type="entry name" value="HSP70"/>
    <property type="match status" value="1"/>
</dbReference>
<feature type="non-terminal residue" evidence="4">
    <location>
        <position position="1"/>
    </location>
</feature>
<dbReference type="GO" id="GO:0030968">
    <property type="term" value="P:endoplasmic reticulum unfolded protein response"/>
    <property type="evidence" value="ECO:0007669"/>
    <property type="project" value="TreeGrafter"/>
</dbReference>
<dbReference type="OrthoDB" id="2401965at2759"/>
<dbReference type="GO" id="GO:0034663">
    <property type="term" value="C:endoplasmic reticulum chaperone complex"/>
    <property type="evidence" value="ECO:0007669"/>
    <property type="project" value="TreeGrafter"/>
</dbReference>
<accession>A0A1V9X9P0</accession>
<dbReference type="GO" id="GO:0005524">
    <property type="term" value="F:ATP binding"/>
    <property type="evidence" value="ECO:0007669"/>
    <property type="project" value="UniProtKB-KW"/>
</dbReference>
<evidence type="ECO:0000256" key="1">
    <source>
        <dbReference type="ARBA" id="ARBA00007381"/>
    </source>
</evidence>
<evidence type="ECO:0000256" key="2">
    <source>
        <dbReference type="ARBA" id="ARBA00022741"/>
    </source>
</evidence>
<dbReference type="Gene3D" id="1.20.1270.10">
    <property type="match status" value="1"/>
</dbReference>
<dbReference type="InterPro" id="IPR029048">
    <property type="entry name" value="HSP70_C_sf"/>
</dbReference>
<dbReference type="PANTHER" id="PTHR45639">
    <property type="entry name" value="HSC70CB, ISOFORM G-RELATED"/>
    <property type="match status" value="1"/>
</dbReference>
<comment type="caution">
    <text evidence="4">The sequence shown here is derived from an EMBL/GenBank/DDBJ whole genome shotgun (WGS) entry which is preliminary data.</text>
</comment>
<dbReference type="AlphaFoldDB" id="A0A1V9X9P0"/>
<keyword evidence="5" id="KW-1185">Reference proteome</keyword>
<proteinExistence type="inferred from homology"/>
<evidence type="ECO:0000313" key="4">
    <source>
        <dbReference type="EMBL" id="OQR70250.1"/>
    </source>
</evidence>
<dbReference type="InParanoid" id="A0A1V9X9P0"/>
<keyword evidence="2" id="KW-0547">Nucleotide-binding</keyword>
<keyword evidence="4" id="KW-0346">Stress response</keyword>
<dbReference type="EMBL" id="MNPL01018132">
    <property type="protein sequence ID" value="OQR70250.1"/>
    <property type="molecule type" value="Genomic_DNA"/>
</dbReference>
<evidence type="ECO:0000313" key="5">
    <source>
        <dbReference type="Proteomes" id="UP000192247"/>
    </source>
</evidence>
<dbReference type="Proteomes" id="UP000192247">
    <property type="component" value="Unassembled WGS sequence"/>
</dbReference>
<evidence type="ECO:0000256" key="3">
    <source>
        <dbReference type="ARBA" id="ARBA00022840"/>
    </source>
</evidence>
<gene>
    <name evidence="4" type="ORF">BIW11_11749</name>
</gene>